<dbReference type="PANTHER" id="PTHR11879:SF22">
    <property type="entry name" value="ASPARTATE AMINOTRANSFERASE, MITOCHONDRIAL"/>
    <property type="match status" value="1"/>
</dbReference>
<dbReference type="GO" id="GO:0042802">
    <property type="term" value="F:identical protein binding"/>
    <property type="evidence" value="ECO:0007669"/>
    <property type="project" value="TreeGrafter"/>
</dbReference>
<name>A0A6N7BXA1_9GAMM</name>
<dbReference type="RefSeq" id="WP_160022616.1">
    <property type="nucleotide sequence ID" value="NZ_VZIZ01000021.1"/>
</dbReference>
<dbReference type="GO" id="GO:0004069">
    <property type="term" value="F:L-aspartate:2-oxoglutarate aminotransferase activity"/>
    <property type="evidence" value="ECO:0007669"/>
    <property type="project" value="UniProtKB-EC"/>
</dbReference>
<evidence type="ECO:0000256" key="6">
    <source>
        <dbReference type="ARBA" id="ARBA00022898"/>
    </source>
</evidence>
<dbReference type="InterPro" id="IPR015422">
    <property type="entry name" value="PyrdxlP-dep_Trfase_small"/>
</dbReference>
<dbReference type="InterPro" id="IPR015421">
    <property type="entry name" value="PyrdxlP-dep_Trfase_major"/>
</dbReference>
<evidence type="ECO:0000256" key="5">
    <source>
        <dbReference type="ARBA" id="ARBA00022679"/>
    </source>
</evidence>
<gene>
    <name evidence="8" type="ORF">FQV37_1180</name>
</gene>
<dbReference type="Gene3D" id="3.40.640.10">
    <property type="entry name" value="Type I PLP-dependent aspartate aminotransferase-like (Major domain)"/>
    <property type="match status" value="1"/>
</dbReference>
<reference evidence="8 9" key="1">
    <citation type="submission" date="2019-09" db="EMBL/GenBank/DDBJ databases">
        <title>Draft genome sequence of Psychrobacter nivimaris LAMA 639, in search for biotechnological relevant genes.</title>
        <authorList>
            <person name="Lima A.O.S."/>
            <person name="Staloch B.E.K."/>
            <person name="Freitas R.C."/>
            <person name="Niero H."/>
            <person name="Silva M.A.C."/>
        </authorList>
    </citation>
    <scope>NUCLEOTIDE SEQUENCE [LARGE SCALE GENOMIC DNA]</scope>
    <source>
        <strain evidence="8 9">LAMA 639</strain>
    </source>
</reference>
<comment type="subunit">
    <text evidence="3">Homodimer.</text>
</comment>
<keyword evidence="9" id="KW-1185">Reference proteome</keyword>
<comment type="cofactor">
    <cofactor evidence="1">
        <name>pyridoxal 5'-phosphate</name>
        <dbReference type="ChEBI" id="CHEBI:597326"/>
    </cofactor>
</comment>
<dbReference type="GO" id="GO:0033585">
    <property type="term" value="P:L-phenylalanine biosynthetic process from chorismate via phenylpyruvate"/>
    <property type="evidence" value="ECO:0007669"/>
    <property type="project" value="TreeGrafter"/>
</dbReference>
<dbReference type="InterPro" id="IPR015424">
    <property type="entry name" value="PyrdxlP-dep_Trfase"/>
</dbReference>
<evidence type="ECO:0000256" key="1">
    <source>
        <dbReference type="ARBA" id="ARBA00001933"/>
    </source>
</evidence>
<keyword evidence="6" id="KW-0663">Pyridoxal phosphate</keyword>
<keyword evidence="4 8" id="KW-0032">Aminotransferase</keyword>
<dbReference type="EC" id="2.6.1.1" evidence="8"/>
<evidence type="ECO:0000259" key="7">
    <source>
        <dbReference type="Pfam" id="PF00155"/>
    </source>
</evidence>
<dbReference type="InterPro" id="IPR004839">
    <property type="entry name" value="Aminotransferase_I/II_large"/>
</dbReference>
<dbReference type="InterPro" id="IPR000796">
    <property type="entry name" value="Asp_trans"/>
</dbReference>
<accession>A0A6N7BXA1</accession>
<dbReference type="AlphaFoldDB" id="A0A6N7BXA1"/>
<dbReference type="SUPFAM" id="SSF53383">
    <property type="entry name" value="PLP-dependent transferases"/>
    <property type="match status" value="1"/>
</dbReference>
<sequence>MMLNNMPIINGDPLWALLGRFRADQRKHKIDLLVGVYRDEYGNTPVMKTVQDAEIHLAHEAHSKAYGMLSGNANFNQQMAKFVLGDSPSLKDQCTIQTVGASGALRLIADLIATLSPDSTVWISDPGYINHRPLMEGAGLTVNTYPWQNKNGQLDIDACFAALEKAKEGDCNYPLN</sequence>
<dbReference type="GO" id="GO:0004838">
    <property type="term" value="F:L-tyrosine-2-oxoglutarate transaminase activity"/>
    <property type="evidence" value="ECO:0007669"/>
    <property type="project" value="TreeGrafter"/>
</dbReference>
<evidence type="ECO:0000256" key="2">
    <source>
        <dbReference type="ARBA" id="ARBA00007441"/>
    </source>
</evidence>
<dbReference type="EMBL" id="VZIZ01000021">
    <property type="protein sequence ID" value="KAF0568315.1"/>
    <property type="molecule type" value="Genomic_DNA"/>
</dbReference>
<comment type="similarity">
    <text evidence="2">Belongs to the class-I pyridoxal-phosphate-dependent aminotransferase family.</text>
</comment>
<dbReference type="Pfam" id="PF00155">
    <property type="entry name" value="Aminotran_1_2"/>
    <property type="match status" value="1"/>
</dbReference>
<evidence type="ECO:0000256" key="4">
    <source>
        <dbReference type="ARBA" id="ARBA00022576"/>
    </source>
</evidence>
<keyword evidence="5 8" id="KW-0808">Transferase</keyword>
<dbReference type="Gene3D" id="3.90.1150.10">
    <property type="entry name" value="Aspartate Aminotransferase, domain 1"/>
    <property type="match status" value="1"/>
</dbReference>
<organism evidence="8 9">
    <name type="scientific">Psychrobacter nivimaris</name>
    <dbReference type="NCBI Taxonomy" id="281738"/>
    <lineage>
        <taxon>Bacteria</taxon>
        <taxon>Pseudomonadati</taxon>
        <taxon>Pseudomonadota</taxon>
        <taxon>Gammaproteobacteria</taxon>
        <taxon>Moraxellales</taxon>
        <taxon>Moraxellaceae</taxon>
        <taxon>Psychrobacter</taxon>
    </lineage>
</organism>
<protein>
    <submittedName>
        <fullName evidence="8">Aspartate aminotransferase</fullName>
        <ecNumber evidence="8">2.6.1.1</ecNumber>
    </submittedName>
</protein>
<dbReference type="PANTHER" id="PTHR11879">
    <property type="entry name" value="ASPARTATE AMINOTRANSFERASE"/>
    <property type="match status" value="1"/>
</dbReference>
<feature type="domain" description="Aminotransferase class I/classII large" evidence="7">
    <location>
        <begin position="28"/>
        <end position="170"/>
    </location>
</feature>
<dbReference type="GO" id="GO:0005829">
    <property type="term" value="C:cytosol"/>
    <property type="evidence" value="ECO:0007669"/>
    <property type="project" value="TreeGrafter"/>
</dbReference>
<proteinExistence type="inferred from homology"/>
<dbReference type="GO" id="GO:0030170">
    <property type="term" value="F:pyridoxal phosphate binding"/>
    <property type="evidence" value="ECO:0007669"/>
    <property type="project" value="InterPro"/>
</dbReference>
<comment type="caution">
    <text evidence="8">The sequence shown here is derived from an EMBL/GenBank/DDBJ whole genome shotgun (WGS) entry which is preliminary data.</text>
</comment>
<evidence type="ECO:0000256" key="3">
    <source>
        <dbReference type="ARBA" id="ARBA00011738"/>
    </source>
</evidence>
<evidence type="ECO:0000313" key="9">
    <source>
        <dbReference type="Proteomes" id="UP000471465"/>
    </source>
</evidence>
<evidence type="ECO:0000313" key="8">
    <source>
        <dbReference type="EMBL" id="KAF0568315.1"/>
    </source>
</evidence>
<dbReference type="Proteomes" id="UP000471465">
    <property type="component" value="Unassembled WGS sequence"/>
</dbReference>